<dbReference type="OrthoDB" id="6199337at2"/>
<proteinExistence type="predicted"/>
<feature type="region of interest" description="Disordered" evidence="1">
    <location>
        <begin position="1"/>
        <end position="28"/>
    </location>
</feature>
<feature type="compositionally biased region" description="Polar residues" evidence="1">
    <location>
        <begin position="1"/>
        <end position="11"/>
    </location>
</feature>
<organism evidence="2 3">
    <name type="scientific">Mangrovimicrobium sediminis</name>
    <dbReference type="NCBI Taxonomy" id="2562682"/>
    <lineage>
        <taxon>Bacteria</taxon>
        <taxon>Pseudomonadati</taxon>
        <taxon>Pseudomonadota</taxon>
        <taxon>Gammaproteobacteria</taxon>
        <taxon>Cellvibrionales</taxon>
        <taxon>Halieaceae</taxon>
        <taxon>Mangrovimicrobium</taxon>
    </lineage>
</organism>
<sequence length="377" mass="41695">MHDSVPSQGSMASARRQGRRQTHRGHSGMTTHFHSIAGLARVSVLGGCALLFGTPAQAVTIIPDKSGFSGYVNVGAGGIEFESNLLAGLASGIVDVGDAYTDDIDSSPDSDSAVIPMLNFELSYTFAETRTQLYLGNLLEDFLTFDLSALAGVRQDIGGAGILGAALVNTSLSADVWEDPYQLNEKRKDTESSSLGYRISWDRIFNTGLTLQYTSKSVEIDTERSGEALGFSKQQRDLLDRNGDLHNLQVSYEFHLASSRHILTPRLHYRDADLDGGAMANDGYGYSLNYIYTHNQRWRWVFNGLYQNFDYGRINPVYGSRDSAERYGISTTAFYTAPFGWKPWTLNVTAAYFEEEHKLDFYDSSVAAVTVALLRRF</sequence>
<keyword evidence="3" id="KW-1185">Reference proteome</keyword>
<accession>A0A4Z0M6D4</accession>
<feature type="compositionally biased region" description="Basic residues" evidence="1">
    <location>
        <begin position="16"/>
        <end position="26"/>
    </location>
</feature>
<protein>
    <submittedName>
        <fullName evidence="2">DUF2860 domain-containing protein</fullName>
    </submittedName>
</protein>
<reference evidence="2 3" key="1">
    <citation type="submission" date="2019-04" db="EMBL/GenBank/DDBJ databases">
        <title>Taxonomy of novel Haliea sp. from mangrove soil of West Coast of India.</title>
        <authorList>
            <person name="Verma A."/>
            <person name="Kumar P."/>
            <person name="Krishnamurthi S."/>
        </authorList>
    </citation>
    <scope>NUCLEOTIDE SEQUENCE [LARGE SCALE GENOMIC DNA]</scope>
    <source>
        <strain evidence="2 3">SAOS-164</strain>
    </source>
</reference>
<name>A0A4Z0M6D4_9GAMM</name>
<evidence type="ECO:0000313" key="3">
    <source>
        <dbReference type="Proteomes" id="UP000298050"/>
    </source>
</evidence>
<dbReference type="Proteomes" id="UP000298050">
    <property type="component" value="Unassembled WGS sequence"/>
</dbReference>
<gene>
    <name evidence="2" type="ORF">E4634_06695</name>
</gene>
<comment type="caution">
    <text evidence="2">The sequence shown here is derived from an EMBL/GenBank/DDBJ whole genome shotgun (WGS) entry which is preliminary data.</text>
</comment>
<dbReference type="InterPro" id="IPR016896">
    <property type="entry name" value="DUF2860"/>
</dbReference>
<evidence type="ECO:0000313" key="2">
    <source>
        <dbReference type="EMBL" id="TGD74875.1"/>
    </source>
</evidence>
<dbReference type="Pfam" id="PF11059">
    <property type="entry name" value="DUF2860"/>
    <property type="match status" value="1"/>
</dbReference>
<dbReference type="EMBL" id="SRLE01000005">
    <property type="protein sequence ID" value="TGD74875.1"/>
    <property type="molecule type" value="Genomic_DNA"/>
</dbReference>
<evidence type="ECO:0000256" key="1">
    <source>
        <dbReference type="SAM" id="MobiDB-lite"/>
    </source>
</evidence>
<dbReference type="AlphaFoldDB" id="A0A4Z0M6D4"/>